<keyword evidence="3 5" id="KW-0175">Coiled coil</keyword>
<dbReference type="AlphaFoldDB" id="A0A6B8VRZ6"/>
<feature type="coiled-coil region" evidence="5">
    <location>
        <begin position="52"/>
        <end position="79"/>
    </location>
</feature>
<proteinExistence type="inferred from homology"/>
<dbReference type="Pfam" id="PF02646">
    <property type="entry name" value="RmuC"/>
    <property type="match status" value="1"/>
</dbReference>
<dbReference type="RefSeq" id="WP_156230458.1">
    <property type="nucleotide sequence ID" value="NZ_CP046455.1"/>
</dbReference>
<dbReference type="KEGG" id="cok:COCCU_04735"/>
<dbReference type="GO" id="GO:0006310">
    <property type="term" value="P:DNA recombination"/>
    <property type="evidence" value="ECO:0007669"/>
    <property type="project" value="UniProtKB-KW"/>
</dbReference>
<evidence type="ECO:0000313" key="7">
    <source>
        <dbReference type="EMBL" id="QGU06893.1"/>
    </source>
</evidence>
<sequence length="365" mass="40784">MGIVYLTLGLVVGAIIGWLARGNLAAQEQSADPVKLQRASNEHIQRSLERSLDPLSQNVAELSEQVRELEQERNNAYTSLATQIQSITRSSARLNERSEDLVSALRSPQIRGRWGVVQLERVVELGGMVRHCDFSSPTQVRLDGLLRHPDLVVHLAGQRQIIVDAQAPFDSYLAAMDALDPEQQAAQLRRHAHRLRNHITKLADLEQIDAEENTLEFVVAFIPADPFLDAALSVDPEILEFAFERNIVLATPSTLFALLRTVALGWRQEEIGDRAREVNRLGTKLHSRLNSLTDDFNEVGRTLEQAVEAYNSTLDALDTKVMPTARQLSELQLPARARTHLTPLQPARPRPRHSREDPAGENPTS</sequence>
<dbReference type="Proteomes" id="UP000424462">
    <property type="component" value="Chromosome"/>
</dbReference>
<evidence type="ECO:0000256" key="3">
    <source>
        <dbReference type="ARBA" id="ARBA00023054"/>
    </source>
</evidence>
<protein>
    <submittedName>
        <fullName evidence="7">DNA recombination protein RmuC</fullName>
    </submittedName>
</protein>
<gene>
    <name evidence="7" type="primary">rmuC</name>
    <name evidence="7" type="ORF">COCCU_04735</name>
</gene>
<evidence type="ECO:0000256" key="4">
    <source>
        <dbReference type="ARBA" id="ARBA00023172"/>
    </source>
</evidence>
<dbReference type="PANTHER" id="PTHR30563:SF0">
    <property type="entry name" value="DNA RECOMBINATION PROTEIN RMUC"/>
    <property type="match status" value="1"/>
</dbReference>
<comment type="function">
    <text evidence="1">Involved in DNA recombination.</text>
</comment>
<dbReference type="InterPro" id="IPR003798">
    <property type="entry name" value="DNA_recombination_RmuC"/>
</dbReference>
<reference evidence="7 8" key="1">
    <citation type="submission" date="2019-11" db="EMBL/GenBank/DDBJ databases">
        <title>Complete genome sequence of Corynebacterium kalinowskii 1959, a novel Corynebacterium species isolated from soil of a small paddock in Vilsendorf, Germany.</title>
        <authorList>
            <person name="Schaffert L."/>
            <person name="Ruwe M."/>
            <person name="Milse J."/>
            <person name="Hanuschka K."/>
            <person name="Ortseifen V."/>
            <person name="Droste J."/>
            <person name="Brandt D."/>
            <person name="Schlueter L."/>
            <person name="Kutter Y."/>
            <person name="Vinke S."/>
            <person name="Viehoefer P."/>
            <person name="Jacob L."/>
            <person name="Luebke N.-C."/>
            <person name="Schulte-Berndt E."/>
            <person name="Hain C."/>
            <person name="Linder M."/>
            <person name="Schmidt P."/>
            <person name="Wollenschlaeger L."/>
            <person name="Luttermann T."/>
            <person name="Thieme E."/>
            <person name="Hassa J."/>
            <person name="Haak M."/>
            <person name="Wittchen M."/>
            <person name="Mentz A."/>
            <person name="Persicke M."/>
            <person name="Busche T."/>
            <person name="Ruckert C."/>
        </authorList>
    </citation>
    <scope>NUCLEOTIDE SEQUENCE [LARGE SCALE GENOMIC DNA]</scope>
    <source>
        <strain evidence="7 8">2039</strain>
    </source>
</reference>
<evidence type="ECO:0000313" key="8">
    <source>
        <dbReference type="Proteomes" id="UP000424462"/>
    </source>
</evidence>
<keyword evidence="8" id="KW-1185">Reference proteome</keyword>
<evidence type="ECO:0000256" key="2">
    <source>
        <dbReference type="ARBA" id="ARBA00009840"/>
    </source>
</evidence>
<accession>A0A6B8VRZ6</accession>
<dbReference type="EMBL" id="CP046455">
    <property type="protein sequence ID" value="QGU06893.1"/>
    <property type="molecule type" value="Genomic_DNA"/>
</dbReference>
<feature type="region of interest" description="Disordered" evidence="6">
    <location>
        <begin position="330"/>
        <end position="365"/>
    </location>
</feature>
<evidence type="ECO:0000256" key="6">
    <source>
        <dbReference type="SAM" id="MobiDB-lite"/>
    </source>
</evidence>
<keyword evidence="4" id="KW-0233">DNA recombination</keyword>
<comment type="similarity">
    <text evidence="2">Belongs to the RmuC family.</text>
</comment>
<evidence type="ECO:0000256" key="1">
    <source>
        <dbReference type="ARBA" id="ARBA00003416"/>
    </source>
</evidence>
<evidence type="ECO:0000256" key="5">
    <source>
        <dbReference type="SAM" id="Coils"/>
    </source>
</evidence>
<name>A0A6B8VRZ6_9CORY</name>
<organism evidence="7 8">
    <name type="scientific">Corynebacterium occultum</name>
    <dbReference type="NCBI Taxonomy" id="2675219"/>
    <lineage>
        <taxon>Bacteria</taxon>
        <taxon>Bacillati</taxon>
        <taxon>Actinomycetota</taxon>
        <taxon>Actinomycetes</taxon>
        <taxon>Mycobacteriales</taxon>
        <taxon>Corynebacteriaceae</taxon>
        <taxon>Corynebacterium</taxon>
    </lineage>
</organism>
<dbReference type="PANTHER" id="PTHR30563">
    <property type="entry name" value="DNA RECOMBINATION PROTEIN RMUC"/>
    <property type="match status" value="1"/>
</dbReference>